<evidence type="ECO:0000256" key="1">
    <source>
        <dbReference type="ARBA" id="ARBA00023284"/>
    </source>
</evidence>
<evidence type="ECO:0000313" key="4">
    <source>
        <dbReference type="EMBL" id="KPD02158.1"/>
    </source>
</evidence>
<dbReference type="GO" id="GO:0015036">
    <property type="term" value="F:disulfide oxidoreductase activity"/>
    <property type="evidence" value="ECO:0007669"/>
    <property type="project" value="UniProtKB-ARBA"/>
</dbReference>
<dbReference type="AlphaFoldDB" id="A0A0N0ZA42"/>
<reference evidence="4 5" key="1">
    <citation type="submission" date="2015-07" db="EMBL/GenBank/DDBJ databases">
        <title>ATOL: Assembling a taxonomically balanced genome-scale reconstruction of the evolutionary history of the Enterobacteriaceae.</title>
        <authorList>
            <person name="Plunkett G.III."/>
            <person name="Neeno-Eckwall E.C."/>
            <person name="Glasner J.D."/>
            <person name="Perna N.T."/>
        </authorList>
    </citation>
    <scope>NUCLEOTIDE SEQUENCE [LARGE SCALE GENOMIC DNA]</scope>
    <source>
        <strain evidence="4 5">ATCC 35017</strain>
    </source>
</reference>
<dbReference type="Gene3D" id="3.40.30.10">
    <property type="entry name" value="Glutaredoxin"/>
    <property type="match status" value="1"/>
</dbReference>
<keyword evidence="5" id="KW-1185">Reference proteome</keyword>
<dbReference type="InterPro" id="IPR017937">
    <property type="entry name" value="Thioredoxin_CS"/>
</dbReference>
<keyword evidence="2" id="KW-0732">Signal</keyword>
<organism evidence="4 5">
    <name type="scientific">Moellerella wisconsensis ATCC 35017</name>
    <dbReference type="NCBI Taxonomy" id="1354267"/>
    <lineage>
        <taxon>Bacteria</taxon>
        <taxon>Pseudomonadati</taxon>
        <taxon>Pseudomonadota</taxon>
        <taxon>Gammaproteobacteria</taxon>
        <taxon>Enterobacterales</taxon>
        <taxon>Morganellaceae</taxon>
        <taxon>Moellerella</taxon>
    </lineage>
</organism>
<dbReference type="InterPro" id="IPR001853">
    <property type="entry name" value="DSBA-like_thioredoxin_dom"/>
</dbReference>
<dbReference type="PANTHER" id="PTHR35272:SF3">
    <property type="entry name" value="THIOL:DISULFIDE INTERCHANGE PROTEIN DSBC"/>
    <property type="match status" value="1"/>
</dbReference>
<gene>
    <name evidence="4" type="ORF">M992_2710</name>
</gene>
<dbReference type="InterPro" id="IPR036249">
    <property type="entry name" value="Thioredoxin-like_sf"/>
</dbReference>
<dbReference type="OrthoDB" id="9780340at2"/>
<proteinExistence type="predicted"/>
<dbReference type="EMBL" id="LGAA01000026">
    <property type="protein sequence ID" value="KPD02158.1"/>
    <property type="molecule type" value="Genomic_DNA"/>
</dbReference>
<feature type="signal peptide" evidence="2">
    <location>
        <begin position="1"/>
        <end position="26"/>
    </location>
</feature>
<dbReference type="InterPro" id="IPR051470">
    <property type="entry name" value="Thiol:disulfide_interchange"/>
</dbReference>
<protein>
    <submittedName>
        <fullName evidence="4">ScsC family secreted protein</fullName>
    </submittedName>
</protein>
<dbReference type="InterPro" id="IPR041205">
    <property type="entry name" value="ScsC_N"/>
</dbReference>
<dbReference type="SUPFAM" id="SSF52833">
    <property type="entry name" value="Thioredoxin-like"/>
    <property type="match status" value="1"/>
</dbReference>
<evidence type="ECO:0000259" key="3">
    <source>
        <dbReference type="PROSITE" id="PS51352"/>
    </source>
</evidence>
<keyword evidence="1" id="KW-0676">Redox-active center</keyword>
<dbReference type="PANTHER" id="PTHR35272">
    <property type="entry name" value="THIOL:DISULFIDE INTERCHANGE PROTEIN DSBC-RELATED"/>
    <property type="match status" value="1"/>
</dbReference>
<dbReference type="Pfam" id="PF01323">
    <property type="entry name" value="DSBA"/>
    <property type="match status" value="1"/>
</dbReference>
<evidence type="ECO:0000256" key="2">
    <source>
        <dbReference type="SAM" id="SignalP"/>
    </source>
</evidence>
<dbReference type="PROSITE" id="PS00194">
    <property type="entry name" value="THIOREDOXIN_1"/>
    <property type="match status" value="1"/>
</dbReference>
<sequence length="247" mass="27372">MKKTLLAILLSSFTLSLGAVSMGVQAAPLSADQEAQVRELVRDTLIKNPEILEEAIQALQAKQFEKQQAQVQDTIKAEHNALFNDPASPRIGAKDAKLVLVSFTDYNCPYCKRFDPQLEEIVKKYPEVAVVIKPLPFKGQTSLESSQLVLTLWEQNPEAFQKLHQKLMQKQGMLTEDNIKQALKATGNETLVANDKSKLTVKNNLQLAEKLGVQGTPATLVGEEMIPGAIDQQQLEQIVKQQLAKVK</sequence>
<dbReference type="InterPro" id="IPR013766">
    <property type="entry name" value="Thioredoxin_domain"/>
</dbReference>
<dbReference type="Proteomes" id="UP000053226">
    <property type="component" value="Unassembled WGS sequence"/>
</dbReference>
<dbReference type="RefSeq" id="WP_053909053.1">
    <property type="nucleotide sequence ID" value="NZ_CAWMUS010000026.1"/>
</dbReference>
<dbReference type="CDD" id="cd03023">
    <property type="entry name" value="DsbA_Com1_like"/>
    <property type="match status" value="1"/>
</dbReference>
<evidence type="ECO:0000313" key="5">
    <source>
        <dbReference type="Proteomes" id="UP000053226"/>
    </source>
</evidence>
<name>A0A0N0ZA42_9GAMM</name>
<feature type="domain" description="Thioredoxin" evidence="3">
    <location>
        <begin position="55"/>
        <end position="244"/>
    </location>
</feature>
<dbReference type="PROSITE" id="PS51352">
    <property type="entry name" value="THIOREDOXIN_2"/>
    <property type="match status" value="1"/>
</dbReference>
<comment type="caution">
    <text evidence="4">The sequence shown here is derived from an EMBL/GenBank/DDBJ whole genome shotgun (WGS) entry which is preliminary data.</text>
</comment>
<accession>A0A0N0ZA42</accession>
<dbReference type="Pfam" id="PF18312">
    <property type="entry name" value="ScsC_N"/>
    <property type="match status" value="1"/>
</dbReference>
<feature type="chain" id="PRO_5005864603" evidence="2">
    <location>
        <begin position="27"/>
        <end position="247"/>
    </location>
</feature>